<accession>A0A819LKW3</accession>
<dbReference type="AlphaFoldDB" id="A0A819LKW3"/>
<dbReference type="Proteomes" id="UP000663836">
    <property type="component" value="Unassembled WGS sequence"/>
</dbReference>
<sequence>IPSRTTTQIVIPSSTTNNKSIAIAVEDINLSHIYFKEKEECTPSDS</sequence>
<protein>
    <submittedName>
        <fullName evidence="1">Uncharacterized protein</fullName>
    </submittedName>
</protein>
<evidence type="ECO:0000313" key="2">
    <source>
        <dbReference type="Proteomes" id="UP000663836"/>
    </source>
</evidence>
<gene>
    <name evidence="1" type="ORF">JBS370_LOCUS24174</name>
</gene>
<reference evidence="1" key="1">
    <citation type="submission" date="2021-02" db="EMBL/GenBank/DDBJ databases">
        <authorList>
            <person name="Nowell W R."/>
        </authorList>
    </citation>
    <scope>NUCLEOTIDE SEQUENCE</scope>
</reference>
<name>A0A819LKW3_9BILA</name>
<comment type="caution">
    <text evidence="1">The sequence shown here is derived from an EMBL/GenBank/DDBJ whole genome shotgun (WGS) entry which is preliminary data.</text>
</comment>
<organism evidence="1 2">
    <name type="scientific">Rotaria sordida</name>
    <dbReference type="NCBI Taxonomy" id="392033"/>
    <lineage>
        <taxon>Eukaryota</taxon>
        <taxon>Metazoa</taxon>
        <taxon>Spiralia</taxon>
        <taxon>Gnathifera</taxon>
        <taxon>Rotifera</taxon>
        <taxon>Eurotatoria</taxon>
        <taxon>Bdelloidea</taxon>
        <taxon>Philodinida</taxon>
        <taxon>Philodinidae</taxon>
        <taxon>Rotaria</taxon>
    </lineage>
</organism>
<feature type="non-terminal residue" evidence="1">
    <location>
        <position position="1"/>
    </location>
</feature>
<evidence type="ECO:0000313" key="1">
    <source>
        <dbReference type="EMBL" id="CAF3962578.1"/>
    </source>
</evidence>
<dbReference type="EMBL" id="CAJOBD010003710">
    <property type="protein sequence ID" value="CAF3962578.1"/>
    <property type="molecule type" value="Genomic_DNA"/>
</dbReference>
<proteinExistence type="predicted"/>